<dbReference type="GO" id="GO:0045324">
    <property type="term" value="P:late endosome to vacuole transport"/>
    <property type="evidence" value="ECO:0007669"/>
    <property type="project" value="TreeGrafter"/>
</dbReference>
<sequence length="368" mass="40563">MLNILTMAIGNINDAPLKLSSLFLTNLRAPVPYLLQTMREHYQQAFLYQVYRVLGSADVLGNPVGLFNNISSGVMDIFYEPYQGFIMTDRPQELGIGLAKGGLSFLKKSVFGFSDSFAKFTSSMAKGLTAASMDKQFQEKRRISRQKNKPNHALYGFKIGATSLIDGFSSGITGLATQPIDGAAKEGASGFFKGLGKGLIGLPTKTATGFFDFANNVSEGIRSTATAFDGEGLDKVRLSRVVSYDGAVTRYSEREAQGQLWLKTCDGGKFSTDTYLAHVMLHGQDHACIVSLNRILVMSLVKMSVDWVLPFEKIEHIILERTGIMIKEKNSYGPERFIPISDIAEKRFLYTKISVAVSEYTKRSFIAL</sequence>
<comment type="similarity">
    <text evidence="1">Belongs to the VPS13 family.</text>
</comment>
<evidence type="ECO:0000313" key="3">
    <source>
        <dbReference type="EMBL" id="GMG36304.1"/>
    </source>
</evidence>
<comment type="caution">
    <text evidence="3">The sequence shown here is derived from an EMBL/GenBank/DDBJ whole genome shotgun (WGS) entry which is preliminary data.</text>
</comment>
<name>A0A9W6YYM3_AMBMO</name>
<dbReference type="AlphaFoldDB" id="A0A9W6YYM3"/>
<dbReference type="InterPro" id="IPR056748">
    <property type="entry name" value="VPS13-like_C"/>
</dbReference>
<keyword evidence="4" id="KW-1185">Reference proteome</keyword>
<dbReference type="Proteomes" id="UP001165063">
    <property type="component" value="Unassembled WGS sequence"/>
</dbReference>
<dbReference type="Pfam" id="PF25037">
    <property type="entry name" value="VPS13_C"/>
    <property type="match status" value="1"/>
</dbReference>
<dbReference type="InterPro" id="IPR026847">
    <property type="entry name" value="VPS13"/>
</dbReference>
<dbReference type="OrthoDB" id="428159at2759"/>
<dbReference type="PANTHER" id="PTHR16166:SF93">
    <property type="entry name" value="INTERMEMBRANE LIPID TRANSFER PROTEIN VPS13"/>
    <property type="match status" value="1"/>
</dbReference>
<accession>A0A9W6YYM3</accession>
<protein>
    <submittedName>
        <fullName evidence="3">Unnamed protein product</fullName>
    </submittedName>
</protein>
<dbReference type="GO" id="GO:0006623">
    <property type="term" value="P:protein targeting to vacuole"/>
    <property type="evidence" value="ECO:0007669"/>
    <property type="project" value="TreeGrafter"/>
</dbReference>
<organism evidence="3 4">
    <name type="scientific">Ambrosiozyma monospora</name>
    <name type="common">Yeast</name>
    <name type="synonym">Endomycopsis monosporus</name>
    <dbReference type="NCBI Taxonomy" id="43982"/>
    <lineage>
        <taxon>Eukaryota</taxon>
        <taxon>Fungi</taxon>
        <taxon>Dikarya</taxon>
        <taxon>Ascomycota</taxon>
        <taxon>Saccharomycotina</taxon>
        <taxon>Pichiomycetes</taxon>
        <taxon>Pichiales</taxon>
        <taxon>Pichiaceae</taxon>
        <taxon>Ambrosiozyma</taxon>
    </lineage>
</organism>
<feature type="domain" description="Intermembrane lipid transfer protein VPS13-like C-terminal" evidence="2">
    <location>
        <begin position="236"/>
        <end position="342"/>
    </location>
</feature>
<dbReference type="EMBL" id="BSXU01002304">
    <property type="protein sequence ID" value="GMG36304.1"/>
    <property type="molecule type" value="Genomic_DNA"/>
</dbReference>
<reference evidence="3" key="1">
    <citation type="submission" date="2023-04" db="EMBL/GenBank/DDBJ databases">
        <title>Ambrosiozyma monospora NBRC 1965.</title>
        <authorList>
            <person name="Ichikawa N."/>
            <person name="Sato H."/>
            <person name="Tonouchi N."/>
        </authorList>
    </citation>
    <scope>NUCLEOTIDE SEQUENCE</scope>
    <source>
        <strain evidence="3">NBRC 1965</strain>
    </source>
</reference>
<proteinExistence type="inferred from homology"/>
<dbReference type="GO" id="GO:0045053">
    <property type="term" value="P:protein retention in Golgi apparatus"/>
    <property type="evidence" value="ECO:0007669"/>
    <property type="project" value="TreeGrafter"/>
</dbReference>
<evidence type="ECO:0000313" key="4">
    <source>
        <dbReference type="Proteomes" id="UP001165063"/>
    </source>
</evidence>
<evidence type="ECO:0000259" key="2">
    <source>
        <dbReference type="Pfam" id="PF25037"/>
    </source>
</evidence>
<dbReference type="PANTHER" id="PTHR16166">
    <property type="entry name" value="VACUOLAR PROTEIN SORTING-ASSOCIATED PROTEIN VPS13"/>
    <property type="match status" value="1"/>
</dbReference>
<gene>
    <name evidence="3" type="ORF">Amon01_000465500</name>
</gene>
<dbReference type="GO" id="GO:0007005">
    <property type="term" value="P:mitochondrion organization"/>
    <property type="evidence" value="ECO:0007669"/>
    <property type="project" value="TreeGrafter"/>
</dbReference>
<evidence type="ECO:0000256" key="1">
    <source>
        <dbReference type="ARBA" id="ARBA00006545"/>
    </source>
</evidence>